<sequence length="229" mass="25948">MTIIKSNSINDLFPMSIIKPVLKENLNNPHRVSGYKLPRGSGKSRAILSRLTGMDCFDLEPGHIPEIQTKEESKNIQEELEELFVKQNEHIKVLLISGAGKDDIKPLAILDYKSKTSEAVNGYDLMVALDCLIPNLSKEGLEHFIDVANNVLKMKDFDHGKPGTTKLKYNTLRGSRNLENMRETLGIVEERIEENSFNDTIGKFKNIPPHFRPEYYHSGDIIKLKGETK</sequence>
<dbReference type="EMBL" id="BK014726">
    <property type="protein sequence ID" value="DAD72786.1"/>
    <property type="molecule type" value="Genomic_DNA"/>
</dbReference>
<reference evidence="1" key="1">
    <citation type="journal article" date="2021" name="Proc. Natl. Acad. Sci. U.S.A.">
        <title>A Catalog of Tens of Thousands of Viruses from Human Metagenomes Reveals Hidden Associations with Chronic Diseases.</title>
        <authorList>
            <person name="Tisza M.J."/>
            <person name="Buck C.B."/>
        </authorList>
    </citation>
    <scope>NUCLEOTIDE SEQUENCE</scope>
    <source>
        <strain evidence="1">CtYBm1</strain>
    </source>
</reference>
<organism evidence="1">
    <name type="scientific">Siphoviridae sp. ctYBm1</name>
    <dbReference type="NCBI Taxonomy" id="2826374"/>
    <lineage>
        <taxon>Viruses</taxon>
        <taxon>Duplodnaviria</taxon>
        <taxon>Heunggongvirae</taxon>
        <taxon>Uroviricota</taxon>
        <taxon>Caudoviricetes</taxon>
    </lineage>
</organism>
<name>A0A8S5LS73_9CAUD</name>
<accession>A0A8S5LS73</accession>
<evidence type="ECO:0000313" key="1">
    <source>
        <dbReference type="EMBL" id="DAD72786.1"/>
    </source>
</evidence>
<proteinExistence type="predicted"/>
<protein>
    <submittedName>
        <fullName evidence="1">Uncharacterized protein</fullName>
    </submittedName>
</protein>